<evidence type="ECO:0000259" key="4">
    <source>
        <dbReference type="Pfam" id="PF01176"/>
    </source>
</evidence>
<reference evidence="5 6" key="1">
    <citation type="submission" date="2019-06" db="EMBL/GenBank/DDBJ databases">
        <title>Draft Genome Sequence of Candidatus Phytoplasma pini-Related Strain MDPP: A Resource for Comparative Genomics of Gymnosperm-infecting Phytoplasmas.</title>
        <authorList>
            <person name="Cai W."/>
            <person name="Costanzo S."/>
            <person name="Shao J."/>
            <person name="Zhao Y."/>
            <person name="Davis R."/>
        </authorList>
    </citation>
    <scope>NUCLEOTIDE SEQUENCE [LARGE SCALE GENOMIC DNA]</scope>
    <source>
        <strain evidence="5 6">MDPP</strain>
    </source>
</reference>
<dbReference type="InterPro" id="IPR012340">
    <property type="entry name" value="NA-bd_OB-fold"/>
</dbReference>
<dbReference type="PANTHER" id="PTHR33370">
    <property type="entry name" value="TRANSLATION INITIATION FACTOR IF-1, CHLOROPLASTIC"/>
    <property type="match status" value="1"/>
</dbReference>
<dbReference type="Gene3D" id="2.40.50.140">
    <property type="entry name" value="Nucleic acid-binding proteins"/>
    <property type="match status" value="1"/>
</dbReference>
<dbReference type="GO" id="GO:0005829">
    <property type="term" value="C:cytosol"/>
    <property type="evidence" value="ECO:0007669"/>
    <property type="project" value="TreeGrafter"/>
</dbReference>
<dbReference type="OrthoDB" id="9803250at2"/>
<dbReference type="GO" id="GO:0043022">
    <property type="term" value="F:ribosome binding"/>
    <property type="evidence" value="ECO:0007669"/>
    <property type="project" value="TreeGrafter"/>
</dbReference>
<keyword evidence="6" id="KW-1185">Reference proteome</keyword>
<accession>A0A559KJQ1</accession>
<dbReference type="RefSeq" id="WP_144658262.1">
    <property type="nucleotide sequence ID" value="NZ_VIAE01000002.1"/>
</dbReference>
<feature type="domain" description="S1-like" evidence="4">
    <location>
        <begin position="8"/>
        <end position="62"/>
    </location>
</feature>
<comment type="caution">
    <text evidence="5">The sequence shown here is derived from an EMBL/GenBank/DDBJ whole genome shotgun (WGS) entry which is preliminary data.</text>
</comment>
<dbReference type="GO" id="GO:0003723">
    <property type="term" value="F:RNA binding"/>
    <property type="evidence" value="ECO:0007669"/>
    <property type="project" value="InterPro"/>
</dbReference>
<proteinExistence type="inferred from homology"/>
<dbReference type="InterPro" id="IPR004368">
    <property type="entry name" value="TIF_IF1"/>
</dbReference>
<sequence length="70" mass="8172">MIKEFDDAVVIEVLRNTKFKVQLLSNQKIIIASISGKIRTNNIRIFKKDRVKVNSKGVITYRYKEKETNS</sequence>
<dbReference type="Pfam" id="PF01176">
    <property type="entry name" value="eIF-1a"/>
    <property type="match status" value="1"/>
</dbReference>
<protein>
    <submittedName>
        <fullName evidence="5">Translation initiation factor IF-1</fullName>
    </submittedName>
</protein>
<evidence type="ECO:0000256" key="1">
    <source>
        <dbReference type="ARBA" id="ARBA00010939"/>
    </source>
</evidence>
<gene>
    <name evidence="5" type="primary">infA</name>
    <name evidence="5" type="ORF">MDPP_00110</name>
</gene>
<evidence type="ECO:0000313" key="5">
    <source>
        <dbReference type="EMBL" id="TVY12337.1"/>
    </source>
</evidence>
<evidence type="ECO:0000256" key="3">
    <source>
        <dbReference type="ARBA" id="ARBA00022917"/>
    </source>
</evidence>
<organism evidence="5 6">
    <name type="scientific">Candidatus Phytoplasma pini</name>
    <dbReference type="NCBI Taxonomy" id="267362"/>
    <lineage>
        <taxon>Bacteria</taxon>
        <taxon>Bacillati</taxon>
        <taxon>Mycoplasmatota</taxon>
        <taxon>Mollicutes</taxon>
        <taxon>Acholeplasmatales</taxon>
        <taxon>Acholeplasmataceae</taxon>
        <taxon>Candidatus Phytoplasma</taxon>
    </lineage>
</organism>
<dbReference type="EMBL" id="VIAE01000002">
    <property type="protein sequence ID" value="TVY12337.1"/>
    <property type="molecule type" value="Genomic_DNA"/>
</dbReference>
<dbReference type="GO" id="GO:0003743">
    <property type="term" value="F:translation initiation factor activity"/>
    <property type="evidence" value="ECO:0007669"/>
    <property type="project" value="UniProtKB-KW"/>
</dbReference>
<dbReference type="PANTHER" id="PTHR33370:SF1">
    <property type="entry name" value="TRANSLATION INITIATION FACTOR IF-1, CHLOROPLASTIC"/>
    <property type="match status" value="1"/>
</dbReference>
<dbReference type="Proteomes" id="UP000320078">
    <property type="component" value="Unassembled WGS sequence"/>
</dbReference>
<comment type="similarity">
    <text evidence="1">Belongs to the IF-1 family.</text>
</comment>
<dbReference type="SUPFAM" id="SSF50249">
    <property type="entry name" value="Nucleic acid-binding proteins"/>
    <property type="match status" value="1"/>
</dbReference>
<keyword evidence="2 5" id="KW-0396">Initiation factor</keyword>
<dbReference type="AlphaFoldDB" id="A0A559KJQ1"/>
<keyword evidence="3" id="KW-0648">Protein biosynthesis</keyword>
<name>A0A559KJQ1_9MOLU</name>
<evidence type="ECO:0000313" key="6">
    <source>
        <dbReference type="Proteomes" id="UP000320078"/>
    </source>
</evidence>
<dbReference type="InterPro" id="IPR006196">
    <property type="entry name" value="RNA-binding_domain_S1_IF1"/>
</dbReference>
<evidence type="ECO:0000256" key="2">
    <source>
        <dbReference type="ARBA" id="ARBA00022540"/>
    </source>
</evidence>